<dbReference type="Proteomes" id="UP000749293">
    <property type="component" value="Unassembled WGS sequence"/>
</dbReference>
<dbReference type="GO" id="GO:0009423">
    <property type="term" value="P:chorismate biosynthetic process"/>
    <property type="evidence" value="ECO:0007669"/>
    <property type="project" value="TreeGrafter"/>
</dbReference>
<dbReference type="InterPro" id="IPR046346">
    <property type="entry name" value="Aminoacid_DH-like_N_sf"/>
</dbReference>
<gene>
    <name evidence="2" type="ORF">GMORB2_0768</name>
</gene>
<dbReference type="InterPro" id="IPR036291">
    <property type="entry name" value="NAD(P)-bd_dom_sf"/>
</dbReference>
<dbReference type="CDD" id="cd01065">
    <property type="entry name" value="NAD_bind_Shikimate_DH"/>
    <property type="match status" value="1"/>
</dbReference>
<feature type="domain" description="Shikimate dehydrogenase substrate binding N-terminal" evidence="1">
    <location>
        <begin position="25"/>
        <end position="105"/>
    </location>
</feature>
<dbReference type="Gene3D" id="3.40.50.720">
    <property type="entry name" value="NAD(P)-binding Rossmann-like Domain"/>
    <property type="match status" value="1"/>
</dbReference>
<reference evidence="2" key="1">
    <citation type="submission" date="2020-03" db="EMBL/GenBank/DDBJ databases">
        <title>Site-based positive gene gene selection in Geosmithia morbida across the United States reveals a broad range of putative effectors and factors for local host and environmental adapation.</title>
        <authorList>
            <person name="Onufrak A."/>
            <person name="Murdoch R.W."/>
            <person name="Gazis R."/>
            <person name="Huff M."/>
            <person name="Staton M."/>
            <person name="Klingeman W."/>
            <person name="Hadziabdic D."/>
        </authorList>
    </citation>
    <scope>NUCLEOTIDE SEQUENCE</scope>
    <source>
        <strain evidence="2">1262</strain>
    </source>
</reference>
<dbReference type="PANTHER" id="PTHR21089:SF1">
    <property type="entry name" value="BIFUNCTIONAL 3-DEHYDROQUINATE DEHYDRATASE_SHIKIMATE DEHYDROGENASE, CHLOROPLASTIC"/>
    <property type="match status" value="1"/>
</dbReference>
<dbReference type="InterPro" id="IPR013708">
    <property type="entry name" value="Shikimate_DH-bd_N"/>
</dbReference>
<dbReference type="Pfam" id="PF08501">
    <property type="entry name" value="Shikimate_dh_N"/>
    <property type="match status" value="1"/>
</dbReference>
<dbReference type="OrthoDB" id="204377at2759"/>
<organism evidence="2 3">
    <name type="scientific">Geosmithia morbida</name>
    <dbReference type="NCBI Taxonomy" id="1094350"/>
    <lineage>
        <taxon>Eukaryota</taxon>
        <taxon>Fungi</taxon>
        <taxon>Dikarya</taxon>
        <taxon>Ascomycota</taxon>
        <taxon>Pezizomycotina</taxon>
        <taxon>Sordariomycetes</taxon>
        <taxon>Hypocreomycetidae</taxon>
        <taxon>Hypocreales</taxon>
        <taxon>Bionectriaceae</taxon>
        <taxon>Geosmithia</taxon>
    </lineage>
</organism>
<dbReference type="SUPFAM" id="SSF53223">
    <property type="entry name" value="Aminoacid dehydrogenase-like, N-terminal domain"/>
    <property type="match status" value="1"/>
</dbReference>
<dbReference type="GO" id="GO:0004764">
    <property type="term" value="F:shikimate 3-dehydrogenase (NADP+) activity"/>
    <property type="evidence" value="ECO:0007669"/>
    <property type="project" value="InterPro"/>
</dbReference>
<keyword evidence="3" id="KW-1185">Reference proteome</keyword>
<comment type="caution">
    <text evidence="2">The sequence shown here is derived from an EMBL/GenBank/DDBJ whole genome shotgun (WGS) entry which is preliminary data.</text>
</comment>
<evidence type="ECO:0000313" key="2">
    <source>
        <dbReference type="EMBL" id="KAF4127030.1"/>
    </source>
</evidence>
<dbReference type="GeneID" id="55966998"/>
<sequence length="322" mass="35645">MPGAVSEVPQAVVEETSNLERYGYLFGIKLTNSWSPFFHSVIYKELGLRWGQVRLEGSDINMFLKLIDHPDCFGSSVTMPNKVTIMDHLDETTDECRAIGACNTIFFKIGPDGRRLRCGTNTDVIGIRDSFLYTIKKPEAVYHNRPALVVGGGGAARSAVYALRKWLSVKSIYLVNRDAGEVQAVIDDCKAHGYGEDLIHVETVDQAASLETPGAIVACVPDFEPQTDEERQARGVTDSFLSRKDHKGAMLEMCYNPTPYTKLGTLAEQKGWQVILGTEALIWQGLEQDKFWTGKSLNELPVATAKEAIAQKVADVLSQRLE</sequence>
<dbReference type="GO" id="GO:0019632">
    <property type="term" value="P:shikimate metabolic process"/>
    <property type="evidence" value="ECO:0007669"/>
    <property type="project" value="TreeGrafter"/>
</dbReference>
<evidence type="ECO:0000259" key="1">
    <source>
        <dbReference type="Pfam" id="PF08501"/>
    </source>
</evidence>
<proteinExistence type="predicted"/>
<dbReference type="SUPFAM" id="SSF51735">
    <property type="entry name" value="NAD(P)-binding Rossmann-fold domains"/>
    <property type="match status" value="1"/>
</dbReference>
<dbReference type="PANTHER" id="PTHR21089">
    <property type="entry name" value="SHIKIMATE DEHYDROGENASE"/>
    <property type="match status" value="1"/>
</dbReference>
<protein>
    <submittedName>
        <fullName evidence="2">Quinate dehydrogenase</fullName>
    </submittedName>
</protein>
<dbReference type="Gene3D" id="3.40.50.10860">
    <property type="entry name" value="Leucine Dehydrogenase, chain A, domain 1"/>
    <property type="match status" value="1"/>
</dbReference>
<dbReference type="AlphaFoldDB" id="A0A9P4Z3I3"/>
<evidence type="ECO:0000313" key="3">
    <source>
        <dbReference type="Proteomes" id="UP000749293"/>
    </source>
</evidence>
<dbReference type="EMBL" id="JAANYQ010000001">
    <property type="protein sequence ID" value="KAF4127030.1"/>
    <property type="molecule type" value="Genomic_DNA"/>
</dbReference>
<name>A0A9P4Z3I3_9HYPO</name>
<dbReference type="InterPro" id="IPR022893">
    <property type="entry name" value="Shikimate_DH_fam"/>
</dbReference>
<dbReference type="RefSeq" id="XP_035325682.1">
    <property type="nucleotide sequence ID" value="XM_035462752.1"/>
</dbReference>
<accession>A0A9P4Z3I3</accession>